<dbReference type="EMBL" id="OU895877">
    <property type="protein sequence ID" value="CAG9798096.1"/>
    <property type="molecule type" value="Genomic_DNA"/>
</dbReference>
<organism evidence="2 3">
    <name type="scientific">Chironomus riparius</name>
    <dbReference type="NCBI Taxonomy" id="315576"/>
    <lineage>
        <taxon>Eukaryota</taxon>
        <taxon>Metazoa</taxon>
        <taxon>Ecdysozoa</taxon>
        <taxon>Arthropoda</taxon>
        <taxon>Hexapoda</taxon>
        <taxon>Insecta</taxon>
        <taxon>Pterygota</taxon>
        <taxon>Neoptera</taxon>
        <taxon>Endopterygota</taxon>
        <taxon>Diptera</taxon>
        <taxon>Nematocera</taxon>
        <taxon>Chironomoidea</taxon>
        <taxon>Chironomidae</taxon>
        <taxon>Chironominae</taxon>
        <taxon>Chironomus</taxon>
    </lineage>
</organism>
<feature type="signal peptide" evidence="1">
    <location>
        <begin position="1"/>
        <end position="19"/>
    </location>
</feature>
<proteinExistence type="predicted"/>
<dbReference type="AlphaFoldDB" id="A0A9N9WMX9"/>
<protein>
    <submittedName>
        <fullName evidence="2">Uncharacterized protein</fullName>
    </submittedName>
</protein>
<evidence type="ECO:0000256" key="1">
    <source>
        <dbReference type="SAM" id="SignalP"/>
    </source>
</evidence>
<accession>A0A9N9WMX9</accession>
<sequence length="134" mass="15370">MKTGVVSLVIAIIFIIVSQNEVDGGVLPKIAQEVVSIKDKINNFFHKIFGSYENAASTTEIVTETYPTEEPTENDILKDIIYPTYISPELIDEQSILVINEIPIEMTWEMVSTINPELEYELPWKLKNHRFKRV</sequence>
<reference evidence="2" key="1">
    <citation type="submission" date="2022-01" db="EMBL/GenBank/DDBJ databases">
        <authorList>
            <person name="King R."/>
        </authorList>
    </citation>
    <scope>NUCLEOTIDE SEQUENCE</scope>
</reference>
<dbReference type="Proteomes" id="UP001153620">
    <property type="component" value="Chromosome 1"/>
</dbReference>
<evidence type="ECO:0000313" key="3">
    <source>
        <dbReference type="Proteomes" id="UP001153620"/>
    </source>
</evidence>
<name>A0A9N9WMX9_9DIPT</name>
<keyword evidence="3" id="KW-1185">Reference proteome</keyword>
<keyword evidence="1" id="KW-0732">Signal</keyword>
<feature type="chain" id="PRO_5040415300" evidence="1">
    <location>
        <begin position="20"/>
        <end position="134"/>
    </location>
</feature>
<reference evidence="2" key="2">
    <citation type="submission" date="2022-10" db="EMBL/GenBank/DDBJ databases">
        <authorList>
            <consortium name="ENA_rothamsted_submissions"/>
            <consortium name="culmorum"/>
            <person name="King R."/>
        </authorList>
    </citation>
    <scope>NUCLEOTIDE SEQUENCE</scope>
</reference>
<evidence type="ECO:0000313" key="2">
    <source>
        <dbReference type="EMBL" id="CAG9798096.1"/>
    </source>
</evidence>
<gene>
    <name evidence="2" type="ORF">CHIRRI_LOCUS1081</name>
</gene>